<reference evidence="2 3" key="1">
    <citation type="journal article" date="2021" name="Int. J. Syst. Evol. Microbiol.">
        <title>Amazonocrinis nigriterrae gen. nov., sp. nov., Atlanticothrix silvestris gen. nov., sp. nov. and Dendronalium phyllosphericum gen. nov., sp. nov., nostocacean cyanobacteria from Brazilian environments.</title>
        <authorList>
            <person name="Alvarenga D.O."/>
            <person name="Andreote A.P.D."/>
            <person name="Branco L.H.Z."/>
            <person name="Delbaje E."/>
            <person name="Cruz R.B."/>
            <person name="Varani A.M."/>
            <person name="Fiore M.F."/>
        </authorList>
    </citation>
    <scope>NUCLEOTIDE SEQUENCE [LARGE SCALE GENOMIC DNA]</scope>
    <source>
        <strain evidence="2 3">CENA357</strain>
    </source>
</reference>
<feature type="transmembrane region" description="Helical" evidence="1">
    <location>
        <begin position="49"/>
        <end position="66"/>
    </location>
</feature>
<feature type="transmembrane region" description="Helical" evidence="1">
    <location>
        <begin position="78"/>
        <end position="96"/>
    </location>
</feature>
<evidence type="ECO:0000313" key="3">
    <source>
        <dbReference type="Proteomes" id="UP000599391"/>
    </source>
</evidence>
<accession>A0A8J7HAD1</accession>
<feature type="transmembrane region" description="Helical" evidence="1">
    <location>
        <begin position="7"/>
        <end position="29"/>
    </location>
</feature>
<keyword evidence="3" id="KW-1185">Reference proteome</keyword>
<keyword evidence="1" id="KW-0472">Membrane</keyword>
<sequence length="106" mass="12310">MHSINVLCHEFVVAVSFVACIVGLVLLWNDKQSKDDLEETEQILFRMSFSYWLVYCVAFGMEKMILPDWENLVMTLKITTALSYFLTFSCILSLPLHKFAVHQVEE</sequence>
<gene>
    <name evidence="2" type="ORF">I8751_07375</name>
</gene>
<proteinExistence type="predicted"/>
<dbReference type="EMBL" id="JAECZB010000011">
    <property type="protein sequence ID" value="MBH8552194.1"/>
    <property type="molecule type" value="Genomic_DNA"/>
</dbReference>
<dbReference type="RefSeq" id="WP_214438510.1">
    <property type="nucleotide sequence ID" value="NZ_JAECZB010000011.1"/>
</dbReference>
<name>A0A8J7HAD1_9CYAN</name>
<organism evidence="2 3">
    <name type="scientific">Atlanticothrix silvestris CENA357</name>
    <dbReference type="NCBI Taxonomy" id="1725252"/>
    <lineage>
        <taxon>Bacteria</taxon>
        <taxon>Bacillati</taxon>
        <taxon>Cyanobacteriota</taxon>
        <taxon>Cyanophyceae</taxon>
        <taxon>Nostocales</taxon>
        <taxon>Nodulariaceae</taxon>
        <taxon>Atlanticothrix</taxon>
        <taxon>Atlanticothrix silvestris</taxon>
    </lineage>
</organism>
<evidence type="ECO:0000256" key="1">
    <source>
        <dbReference type="SAM" id="Phobius"/>
    </source>
</evidence>
<protein>
    <submittedName>
        <fullName evidence="2">Uncharacterized protein</fullName>
    </submittedName>
</protein>
<evidence type="ECO:0000313" key="2">
    <source>
        <dbReference type="EMBL" id="MBH8552194.1"/>
    </source>
</evidence>
<keyword evidence="1" id="KW-1133">Transmembrane helix</keyword>
<comment type="caution">
    <text evidence="2">The sequence shown here is derived from an EMBL/GenBank/DDBJ whole genome shotgun (WGS) entry which is preliminary data.</text>
</comment>
<keyword evidence="1" id="KW-0812">Transmembrane</keyword>
<dbReference type="Proteomes" id="UP000599391">
    <property type="component" value="Unassembled WGS sequence"/>
</dbReference>
<dbReference type="AlphaFoldDB" id="A0A8J7HAD1"/>